<reference evidence="3 4" key="1">
    <citation type="submission" date="2019-03" db="EMBL/GenBank/DDBJ databases">
        <title>Genome Sequencing and Assembly of Various Microbes Isolated from Alder Root Nodule.</title>
        <authorList>
            <person name="Swanson E."/>
            <person name="Sevigny J.L."/>
            <person name="Pesce C."/>
            <person name="Davis I."/>
            <person name="Kleiner V."/>
            <person name="Tisa L."/>
        </authorList>
    </citation>
    <scope>NUCLEOTIDE SEQUENCE [LARGE SCALE GENOMIC DNA]</scope>
    <source>
        <strain evidence="3 4">4R-31</strain>
    </source>
</reference>
<feature type="transmembrane region" description="Helical" evidence="2">
    <location>
        <begin position="211"/>
        <end position="236"/>
    </location>
</feature>
<gene>
    <name evidence="3" type="ORF">E4P33_07995</name>
</gene>
<keyword evidence="3" id="KW-0645">Protease</keyword>
<keyword evidence="3" id="KW-0482">Metalloprotease</keyword>
<feature type="transmembrane region" description="Helical" evidence="2">
    <location>
        <begin position="95"/>
        <end position="113"/>
    </location>
</feature>
<dbReference type="PANTHER" id="PTHR36844:SF1">
    <property type="entry name" value="PROTEASE PRSW"/>
    <property type="match status" value="1"/>
</dbReference>
<feature type="transmembrane region" description="Helical" evidence="2">
    <location>
        <begin position="171"/>
        <end position="191"/>
    </location>
</feature>
<name>A0AAX2SDC7_KOCRH</name>
<keyword evidence="3" id="KW-0378">Hydrolase</keyword>
<feature type="transmembrane region" description="Helical" evidence="2">
    <location>
        <begin position="277"/>
        <end position="297"/>
    </location>
</feature>
<dbReference type="PANTHER" id="PTHR36844">
    <property type="entry name" value="PROTEASE PRSW"/>
    <property type="match status" value="1"/>
</dbReference>
<dbReference type="Proteomes" id="UP000298017">
    <property type="component" value="Unassembled WGS sequence"/>
</dbReference>
<comment type="caution">
    <text evidence="3">The sequence shown here is derived from an EMBL/GenBank/DDBJ whole genome shotgun (WGS) entry which is preliminary data.</text>
</comment>
<protein>
    <submittedName>
        <fullName evidence="3">PrsW family intramembrane metalloprotease</fullName>
    </submittedName>
</protein>
<keyword evidence="2" id="KW-1133">Transmembrane helix</keyword>
<feature type="transmembrane region" description="Helical" evidence="2">
    <location>
        <begin position="248"/>
        <end position="265"/>
    </location>
</feature>
<feature type="transmembrane region" description="Helical" evidence="2">
    <location>
        <begin position="34"/>
        <end position="55"/>
    </location>
</feature>
<keyword evidence="4" id="KW-1185">Reference proteome</keyword>
<keyword evidence="2" id="KW-0812">Transmembrane</keyword>
<accession>A0AAX2SDC7</accession>
<feature type="region of interest" description="Disordered" evidence="1">
    <location>
        <begin position="330"/>
        <end position="349"/>
    </location>
</feature>
<dbReference type="GO" id="GO:0008237">
    <property type="term" value="F:metallopeptidase activity"/>
    <property type="evidence" value="ECO:0007669"/>
    <property type="project" value="UniProtKB-KW"/>
</dbReference>
<sequence>MSSAAVAPTRPAVRGHAGQDGPGYGHEFFRPRSAVWWLFCALVALGTTGVSLAVAKSFTTAKDSLLAIAPIFALTLVLFAVIVLWADPYRARRPWILLLATVFGATVPTWLGGHANEHILELAAKVLPWGVGADWGAAFAGPTSEEWGKTIGVLVIMLVASRTLTRPMQGLLVGAFVGLGFQIFENVSYAANNAPTDANSDFSGAFSVTLLRSTIGISSHWLYSAIIGVGVAYLLGRTVKHCSVMVRISAFAGLYALGWVLHFLWNAPPVAALPWLGMPVKVVLALVCFVLVARIAWRQEREYLARAEQELRGSPLARELPAEYGQPAVTSAVGTRTQRRRGLKEARKAGGRRAVKQARRARAGYLDVLQAWGRRGTGVDEPPVSV</sequence>
<keyword evidence="2" id="KW-0472">Membrane</keyword>
<dbReference type="AlphaFoldDB" id="A0AAX2SDC7"/>
<evidence type="ECO:0000313" key="3">
    <source>
        <dbReference type="EMBL" id="TFI00998.1"/>
    </source>
</evidence>
<feature type="transmembrane region" description="Helical" evidence="2">
    <location>
        <begin position="67"/>
        <end position="86"/>
    </location>
</feature>
<dbReference type="Pfam" id="PF13367">
    <property type="entry name" value="PrsW-protease"/>
    <property type="match status" value="1"/>
</dbReference>
<evidence type="ECO:0000256" key="2">
    <source>
        <dbReference type="SAM" id="Phobius"/>
    </source>
</evidence>
<dbReference type="EMBL" id="SPNK01000007">
    <property type="protein sequence ID" value="TFI00998.1"/>
    <property type="molecule type" value="Genomic_DNA"/>
</dbReference>
<organism evidence="3 4">
    <name type="scientific">Kocuria rhizophila</name>
    <dbReference type="NCBI Taxonomy" id="72000"/>
    <lineage>
        <taxon>Bacteria</taxon>
        <taxon>Bacillati</taxon>
        <taxon>Actinomycetota</taxon>
        <taxon>Actinomycetes</taxon>
        <taxon>Micrococcales</taxon>
        <taxon>Micrococcaceae</taxon>
        <taxon>Kocuria</taxon>
    </lineage>
</organism>
<evidence type="ECO:0000313" key="4">
    <source>
        <dbReference type="Proteomes" id="UP000298017"/>
    </source>
</evidence>
<dbReference type="RefSeq" id="WP_135010681.1">
    <property type="nucleotide sequence ID" value="NZ_JAYEXM010000002.1"/>
</dbReference>
<proteinExistence type="predicted"/>
<evidence type="ECO:0000256" key="1">
    <source>
        <dbReference type="SAM" id="MobiDB-lite"/>
    </source>
</evidence>
<dbReference type="InterPro" id="IPR026898">
    <property type="entry name" value="PrsW"/>
</dbReference>